<keyword evidence="4 6" id="KW-0496">Mitochondrion</keyword>
<accession>G0V9H2</accession>
<protein>
    <recommendedName>
        <fullName evidence="3 6">Genetic interactor of prohibitin 5, mitochondrial</fullName>
    </recommendedName>
</protein>
<evidence type="ECO:0000256" key="3">
    <source>
        <dbReference type="ARBA" id="ARBA00018341"/>
    </source>
</evidence>
<gene>
    <name evidence="7" type="primary">NCAS0B05040</name>
    <name evidence="7" type="ordered locus">NCAS_0B05040</name>
</gene>
<dbReference type="EMBL" id="HE576753">
    <property type="protein sequence ID" value="CCC68588.1"/>
    <property type="molecule type" value="Genomic_DNA"/>
</dbReference>
<comment type="function">
    <text evidence="5 6">Essential for respiratory growth and required for maintenance of mtDNA. Required for cell survival in the absence of prohibitins.</text>
</comment>
<dbReference type="Pfam" id="PF17053">
    <property type="entry name" value="GEP5"/>
    <property type="match status" value="1"/>
</dbReference>
<evidence type="ECO:0000256" key="2">
    <source>
        <dbReference type="ARBA" id="ARBA00008036"/>
    </source>
</evidence>
<dbReference type="KEGG" id="ncs:NCAS_0B05040"/>
<dbReference type="InParanoid" id="G0V9H2"/>
<name>G0V9H2_NAUCA</name>
<dbReference type="Proteomes" id="UP000001640">
    <property type="component" value="Chromosome 2"/>
</dbReference>
<evidence type="ECO:0000256" key="1">
    <source>
        <dbReference type="ARBA" id="ARBA00004173"/>
    </source>
</evidence>
<sequence length="273" mass="31599">MEKSVTTTLLRSLPNVPLHRKTLDLLERKIQTANDKSTRHSFKVPLLQLLCKYERYNIQEDKRGIEKVLESIAYNTYFIWNNPVPSHLQVFQKNNEMLRRYWPCVYHRGMDTKRDSIIVQWAKSNNGDALLKGTMNHIQPGASAEELLMFKKIFQHYIFLTLNARITSNAKRLQPPLVGVPMNSMGETIPQVRVKNLFRKKVSWTANALCALNPVLNVENHGFLDEIINADYENTSRSLRRLYQRASKNAHVIAGESPESIQFAIAKDLHRML</sequence>
<evidence type="ECO:0000313" key="7">
    <source>
        <dbReference type="EMBL" id="CCC68588.1"/>
    </source>
</evidence>
<dbReference type="GO" id="GO:0005739">
    <property type="term" value="C:mitochondrion"/>
    <property type="evidence" value="ECO:0007669"/>
    <property type="project" value="UniProtKB-SubCell"/>
</dbReference>
<reference evidence="7 8" key="1">
    <citation type="journal article" date="2011" name="Proc. Natl. Acad. Sci. U.S.A.">
        <title>Evolutionary erosion of yeast sex chromosomes by mating-type switching accidents.</title>
        <authorList>
            <person name="Gordon J.L."/>
            <person name="Armisen D."/>
            <person name="Proux-Wera E."/>
            <person name="Oheigeartaigh S.S."/>
            <person name="Byrne K.P."/>
            <person name="Wolfe K.H."/>
        </authorList>
    </citation>
    <scope>NUCLEOTIDE SEQUENCE [LARGE SCALE GENOMIC DNA]</scope>
    <source>
        <strain evidence="8">ATCC 76901 / BCRC 22586 / CBS 4309 / NBRC 1992 / NRRL Y-12630</strain>
    </source>
</reference>
<keyword evidence="8" id="KW-1185">Reference proteome</keyword>
<dbReference type="GeneID" id="96902146"/>
<organism evidence="7 8">
    <name type="scientific">Naumovozyma castellii</name>
    <name type="common">Yeast</name>
    <name type="synonym">Saccharomyces castellii</name>
    <dbReference type="NCBI Taxonomy" id="27288"/>
    <lineage>
        <taxon>Eukaryota</taxon>
        <taxon>Fungi</taxon>
        <taxon>Dikarya</taxon>
        <taxon>Ascomycota</taxon>
        <taxon>Saccharomycotina</taxon>
        <taxon>Saccharomycetes</taxon>
        <taxon>Saccharomycetales</taxon>
        <taxon>Saccharomycetaceae</taxon>
        <taxon>Naumovozyma</taxon>
    </lineage>
</organism>
<dbReference type="OMA" id="FWPYERH"/>
<dbReference type="eggNOG" id="ENOG502S2Q8">
    <property type="taxonomic scope" value="Eukaryota"/>
</dbReference>
<dbReference type="InterPro" id="IPR031455">
    <property type="entry name" value="Gep5"/>
</dbReference>
<proteinExistence type="inferred from homology"/>
<evidence type="ECO:0000256" key="6">
    <source>
        <dbReference type="RuleBase" id="RU363007"/>
    </source>
</evidence>
<dbReference type="AlphaFoldDB" id="G0V9H2"/>
<comment type="similarity">
    <text evidence="2 6">Belongs to the GEP5 family.</text>
</comment>
<comment type="subcellular location">
    <subcellularLocation>
        <location evidence="1 6">Mitochondrion</location>
    </subcellularLocation>
</comment>
<dbReference type="HOGENOM" id="CLU_079415_0_0_1"/>
<dbReference type="RefSeq" id="XP_003674960.1">
    <property type="nucleotide sequence ID" value="XM_003674912.1"/>
</dbReference>
<dbReference type="FunCoup" id="G0V9H2">
    <property type="interactions" value="38"/>
</dbReference>
<reference key="2">
    <citation type="submission" date="2011-08" db="EMBL/GenBank/DDBJ databases">
        <title>Genome sequence of Naumovozyma castellii.</title>
        <authorList>
            <person name="Gordon J.L."/>
            <person name="Armisen D."/>
            <person name="Proux-Wera E."/>
            <person name="OhEigeartaigh S.S."/>
            <person name="Byrne K.P."/>
            <person name="Wolfe K.H."/>
        </authorList>
    </citation>
    <scope>NUCLEOTIDE SEQUENCE</scope>
    <source>
        <strain>Type strain:CBS 4309</strain>
    </source>
</reference>
<evidence type="ECO:0000313" key="8">
    <source>
        <dbReference type="Proteomes" id="UP000001640"/>
    </source>
</evidence>
<evidence type="ECO:0000256" key="5">
    <source>
        <dbReference type="ARBA" id="ARBA00025061"/>
    </source>
</evidence>
<evidence type="ECO:0000256" key="4">
    <source>
        <dbReference type="ARBA" id="ARBA00023128"/>
    </source>
</evidence>
<dbReference type="OrthoDB" id="4066262at2759"/>